<feature type="transmembrane region" description="Helical" evidence="5">
    <location>
        <begin position="486"/>
        <end position="509"/>
    </location>
</feature>
<dbReference type="RefSeq" id="XP_052757026.1">
    <property type="nucleotide sequence ID" value="XM_052901066.1"/>
</dbReference>
<keyword evidence="5" id="KW-1133">Transmembrane helix</keyword>
<evidence type="ECO:0000256" key="1">
    <source>
        <dbReference type="ARBA" id="ARBA00009995"/>
    </source>
</evidence>
<keyword evidence="5" id="KW-0472">Membrane</keyword>
<reference evidence="7" key="1">
    <citation type="submission" date="2025-08" db="UniProtKB">
        <authorList>
            <consortium name="RefSeq"/>
        </authorList>
    </citation>
    <scope>IDENTIFICATION</scope>
    <source>
        <tissue evidence="7">Whole larvae</tissue>
    </source>
</reference>
<keyword evidence="2 4" id="KW-0328">Glycosyltransferase</keyword>
<evidence type="ECO:0000313" key="7">
    <source>
        <dbReference type="RefSeq" id="XP_052757026.1"/>
    </source>
</evidence>
<dbReference type="InterPro" id="IPR050271">
    <property type="entry name" value="UDP-glycosyltransferase"/>
</dbReference>
<dbReference type="Gene3D" id="3.40.50.2000">
    <property type="entry name" value="Glycogen Phosphorylase B"/>
    <property type="match status" value="2"/>
</dbReference>
<name>A0ABM3N0A7_GALME</name>
<organism evidence="6 7">
    <name type="scientific">Galleria mellonella</name>
    <name type="common">Greater wax moth</name>
    <dbReference type="NCBI Taxonomy" id="7137"/>
    <lineage>
        <taxon>Eukaryota</taxon>
        <taxon>Metazoa</taxon>
        <taxon>Ecdysozoa</taxon>
        <taxon>Arthropoda</taxon>
        <taxon>Hexapoda</taxon>
        <taxon>Insecta</taxon>
        <taxon>Pterygota</taxon>
        <taxon>Neoptera</taxon>
        <taxon>Endopterygota</taxon>
        <taxon>Lepidoptera</taxon>
        <taxon>Glossata</taxon>
        <taxon>Ditrysia</taxon>
        <taxon>Pyraloidea</taxon>
        <taxon>Pyralidae</taxon>
        <taxon>Galleriinae</taxon>
        <taxon>Galleria</taxon>
    </lineage>
</organism>
<accession>A0ABM3N0A7</accession>
<dbReference type="GeneID" id="113511434"/>
<dbReference type="Pfam" id="PF00201">
    <property type="entry name" value="UDPGT"/>
    <property type="match status" value="1"/>
</dbReference>
<keyword evidence="5" id="KW-0812">Transmembrane</keyword>
<evidence type="ECO:0000256" key="4">
    <source>
        <dbReference type="RuleBase" id="RU003718"/>
    </source>
</evidence>
<dbReference type="InterPro" id="IPR002213">
    <property type="entry name" value="UDP_glucos_trans"/>
</dbReference>
<dbReference type="InterPro" id="IPR035595">
    <property type="entry name" value="UDP_glycos_trans_CS"/>
</dbReference>
<keyword evidence="3 4" id="KW-0808">Transferase</keyword>
<evidence type="ECO:0000256" key="3">
    <source>
        <dbReference type="ARBA" id="ARBA00022679"/>
    </source>
</evidence>
<dbReference type="PANTHER" id="PTHR48043:SF145">
    <property type="entry name" value="FI06409P-RELATED"/>
    <property type="match status" value="1"/>
</dbReference>
<evidence type="ECO:0000256" key="2">
    <source>
        <dbReference type="ARBA" id="ARBA00022676"/>
    </source>
</evidence>
<comment type="similarity">
    <text evidence="1 4">Belongs to the UDP-glycosyltransferase family.</text>
</comment>
<protein>
    <submittedName>
        <fullName evidence="7">UDP-glucosyltransferase 2-like</fullName>
    </submittedName>
</protein>
<dbReference type="PROSITE" id="PS00375">
    <property type="entry name" value="UDPGT"/>
    <property type="match status" value="1"/>
</dbReference>
<evidence type="ECO:0000313" key="6">
    <source>
        <dbReference type="Proteomes" id="UP001652740"/>
    </source>
</evidence>
<dbReference type="CDD" id="cd03784">
    <property type="entry name" value="GT1_Gtf-like"/>
    <property type="match status" value="1"/>
</dbReference>
<dbReference type="PANTHER" id="PTHR48043">
    <property type="entry name" value="EG:EG0003.4 PROTEIN-RELATED"/>
    <property type="match status" value="1"/>
</dbReference>
<evidence type="ECO:0000256" key="5">
    <source>
        <dbReference type="SAM" id="Phobius"/>
    </source>
</evidence>
<proteinExistence type="inferred from homology"/>
<dbReference type="SUPFAM" id="SSF53756">
    <property type="entry name" value="UDP-Glycosyltransferase/glycogen phosphorylase"/>
    <property type="match status" value="1"/>
</dbReference>
<dbReference type="Proteomes" id="UP001652740">
    <property type="component" value="Unplaced"/>
</dbReference>
<sequence length="562" mass="63597">MELLNGVLDIHFALLTACNIIEAAKILAVFPTPSISHQVVFRPLTRELAARGHEVVVITPFPAYPAGGGPANLTEIDVGHTVPIYREGKIAPSYNHDADIRAFIETLLPLGAKVVFEQLQTVAVSEIIKNKDIKFDLLIIEAWVRPDLAFSHRFNVPVIRLASIGPFLNEYGVMGDMGHPLYHPTCACSRCPDVEKLTYMDMIYEIYNYLYINKRYCSLEDEEVAMLRTYFGPDMPTLNELSNNVDLLVVNTHHAWELNRPLPLSVVHVGGIHLKSNCSLPEDLKRYLDNSENGVLYVSFGTNMKPSWFHPKTLEVMVKVISQLPFDILWKWDEEKLPAHAKNIKVAKWFPQECLLRHPKIKLFVTQGGLQSTEEAIAAGVPLVGIPINADQYTNTQYYVRYRIGVKVLMNNLTQESLREAIYTVLNDESYRRNIVRLRALLHDERLPPLARAVWWTEHVLRHAGTPYLRAPAANMHWAHYHQLDLIVLLAALALLACCTVYTGAKILLRLTTLRRSPLAGLECLLHTPLHTPGEAEKAICDQKQLQLEDHQSFAVWVPNGQ</sequence>
<keyword evidence="6" id="KW-1185">Reference proteome</keyword>
<gene>
    <name evidence="7" type="primary">LOC113511434</name>
</gene>